<dbReference type="Proteomes" id="UP000757435">
    <property type="component" value="Unassembled WGS sequence"/>
</dbReference>
<evidence type="ECO:0000313" key="1">
    <source>
        <dbReference type="EMBL" id="MBW4661303.1"/>
    </source>
</evidence>
<proteinExistence type="predicted"/>
<accession>A0A951QEL0</accession>
<name>A0A951QEL0_9CYAN</name>
<reference evidence="1" key="2">
    <citation type="journal article" date="2022" name="Microbiol. Resour. Announc.">
        <title>Metagenome Sequencing to Explore Phylogenomics of Terrestrial Cyanobacteria.</title>
        <authorList>
            <person name="Ward R.D."/>
            <person name="Stajich J.E."/>
            <person name="Johansen J.R."/>
            <person name="Huntemann M."/>
            <person name="Clum A."/>
            <person name="Foster B."/>
            <person name="Foster B."/>
            <person name="Roux S."/>
            <person name="Palaniappan K."/>
            <person name="Varghese N."/>
            <person name="Mukherjee S."/>
            <person name="Reddy T.B.K."/>
            <person name="Daum C."/>
            <person name="Copeland A."/>
            <person name="Chen I.A."/>
            <person name="Ivanova N.N."/>
            <person name="Kyrpides N.C."/>
            <person name="Shapiro N."/>
            <person name="Eloe-Fadrosh E.A."/>
            <person name="Pietrasiak N."/>
        </authorList>
    </citation>
    <scope>NUCLEOTIDE SEQUENCE</scope>
    <source>
        <strain evidence="1">UHER 2000/2452</strain>
    </source>
</reference>
<dbReference type="EMBL" id="JAHHHD010000034">
    <property type="protein sequence ID" value="MBW4661303.1"/>
    <property type="molecule type" value="Genomic_DNA"/>
</dbReference>
<sequence>MATRTVTYPLSEFFTRNPAIAQQTQILMTFESAIDLRRLTTDLLVYAEQLALISVKPELERHYRSLKLLLPLLMPLHIAAKSPPAVH</sequence>
<comment type="caution">
    <text evidence="1">The sequence shown here is derived from an EMBL/GenBank/DDBJ whole genome shotgun (WGS) entry which is preliminary data.</text>
</comment>
<evidence type="ECO:0000313" key="2">
    <source>
        <dbReference type="Proteomes" id="UP000757435"/>
    </source>
</evidence>
<reference evidence="1" key="1">
    <citation type="submission" date="2021-05" db="EMBL/GenBank/DDBJ databases">
        <authorList>
            <person name="Pietrasiak N."/>
            <person name="Ward R."/>
            <person name="Stajich J.E."/>
            <person name="Kurbessoian T."/>
        </authorList>
    </citation>
    <scope>NUCLEOTIDE SEQUENCE</scope>
    <source>
        <strain evidence="1">UHER 2000/2452</strain>
    </source>
</reference>
<organism evidence="1 2">
    <name type="scientific">Drouetiella hepatica Uher 2000/2452</name>
    <dbReference type="NCBI Taxonomy" id="904376"/>
    <lineage>
        <taxon>Bacteria</taxon>
        <taxon>Bacillati</taxon>
        <taxon>Cyanobacteriota</taxon>
        <taxon>Cyanophyceae</taxon>
        <taxon>Oculatellales</taxon>
        <taxon>Oculatellaceae</taxon>
        <taxon>Drouetiella</taxon>
    </lineage>
</organism>
<gene>
    <name evidence="1" type="ORF">KME15_21730</name>
</gene>
<dbReference type="AlphaFoldDB" id="A0A951QEL0"/>
<protein>
    <submittedName>
        <fullName evidence="1">Uncharacterized protein</fullName>
    </submittedName>
</protein>